<name>A0A840TRZ0_9BACT</name>
<dbReference type="Pfam" id="PF02518">
    <property type="entry name" value="HATPase_c"/>
    <property type="match status" value="1"/>
</dbReference>
<dbReference type="CDD" id="cd16917">
    <property type="entry name" value="HATPase_UhpB-NarQ-NarX-like"/>
    <property type="match status" value="1"/>
</dbReference>
<dbReference type="GO" id="GO:0005524">
    <property type="term" value="F:ATP binding"/>
    <property type="evidence" value="ECO:0007669"/>
    <property type="project" value="UniProtKB-KW"/>
</dbReference>
<dbReference type="RefSeq" id="WP_184173988.1">
    <property type="nucleotide sequence ID" value="NZ_JACHGF010000003.1"/>
</dbReference>
<reference evidence="11 12" key="1">
    <citation type="submission" date="2020-08" db="EMBL/GenBank/DDBJ databases">
        <title>Genomic Encyclopedia of Type Strains, Phase IV (KMG-IV): sequencing the most valuable type-strain genomes for metagenomic binning, comparative biology and taxonomic classification.</title>
        <authorList>
            <person name="Goeker M."/>
        </authorList>
    </citation>
    <scope>NUCLEOTIDE SEQUENCE [LARGE SCALE GENOMIC DNA]</scope>
    <source>
        <strain evidence="11 12">DSM 105074</strain>
    </source>
</reference>
<keyword evidence="6 11" id="KW-0418">Kinase</keyword>
<dbReference type="EMBL" id="JACHGF010000003">
    <property type="protein sequence ID" value="MBB5284013.1"/>
    <property type="molecule type" value="Genomic_DNA"/>
</dbReference>
<dbReference type="SMART" id="SM00387">
    <property type="entry name" value="HATPase_c"/>
    <property type="match status" value="1"/>
</dbReference>
<proteinExistence type="predicted"/>
<dbReference type="Proteomes" id="UP000557307">
    <property type="component" value="Unassembled WGS sequence"/>
</dbReference>
<evidence type="ECO:0000256" key="2">
    <source>
        <dbReference type="ARBA" id="ARBA00012438"/>
    </source>
</evidence>
<dbReference type="EC" id="2.7.13.3" evidence="2"/>
<keyword evidence="8" id="KW-0902">Two-component regulatory system</keyword>
<dbReference type="InterPro" id="IPR036890">
    <property type="entry name" value="HATPase_C_sf"/>
</dbReference>
<dbReference type="AlphaFoldDB" id="A0A840TRZ0"/>
<evidence type="ECO:0000313" key="11">
    <source>
        <dbReference type="EMBL" id="MBB5284013.1"/>
    </source>
</evidence>
<evidence type="ECO:0000256" key="3">
    <source>
        <dbReference type="ARBA" id="ARBA00022553"/>
    </source>
</evidence>
<dbReference type="GO" id="GO:0000155">
    <property type="term" value="F:phosphorelay sensor kinase activity"/>
    <property type="evidence" value="ECO:0007669"/>
    <property type="project" value="InterPro"/>
</dbReference>
<keyword evidence="5" id="KW-0547">Nucleotide-binding</keyword>
<dbReference type="InterPro" id="IPR050482">
    <property type="entry name" value="Sensor_HK_TwoCompSys"/>
</dbReference>
<keyword evidence="3" id="KW-0597">Phosphoprotein</keyword>
<dbReference type="PANTHER" id="PTHR24421">
    <property type="entry name" value="NITRATE/NITRITE SENSOR PROTEIN NARX-RELATED"/>
    <property type="match status" value="1"/>
</dbReference>
<evidence type="ECO:0000313" key="12">
    <source>
        <dbReference type="Proteomes" id="UP000557307"/>
    </source>
</evidence>
<feature type="transmembrane region" description="Helical" evidence="9">
    <location>
        <begin position="12"/>
        <end position="32"/>
    </location>
</feature>
<evidence type="ECO:0000256" key="5">
    <source>
        <dbReference type="ARBA" id="ARBA00022741"/>
    </source>
</evidence>
<dbReference type="Gene3D" id="1.20.5.1930">
    <property type="match status" value="1"/>
</dbReference>
<keyword evidence="7" id="KW-0067">ATP-binding</keyword>
<dbReference type="InterPro" id="IPR011712">
    <property type="entry name" value="Sig_transdc_His_kin_sub3_dim/P"/>
</dbReference>
<evidence type="ECO:0000256" key="7">
    <source>
        <dbReference type="ARBA" id="ARBA00022840"/>
    </source>
</evidence>
<evidence type="ECO:0000256" key="6">
    <source>
        <dbReference type="ARBA" id="ARBA00022777"/>
    </source>
</evidence>
<dbReference type="GO" id="GO:0016020">
    <property type="term" value="C:membrane"/>
    <property type="evidence" value="ECO:0007669"/>
    <property type="project" value="InterPro"/>
</dbReference>
<accession>A0A840TRZ0</accession>
<evidence type="ECO:0000256" key="1">
    <source>
        <dbReference type="ARBA" id="ARBA00000085"/>
    </source>
</evidence>
<evidence type="ECO:0000256" key="8">
    <source>
        <dbReference type="ARBA" id="ARBA00023012"/>
    </source>
</evidence>
<comment type="catalytic activity">
    <reaction evidence="1">
        <text>ATP + protein L-histidine = ADP + protein N-phospho-L-histidine.</text>
        <dbReference type="EC" id="2.7.13.3"/>
    </reaction>
</comment>
<dbReference type="SUPFAM" id="SSF55874">
    <property type="entry name" value="ATPase domain of HSP90 chaperone/DNA topoisomerase II/histidine kinase"/>
    <property type="match status" value="1"/>
</dbReference>
<organism evidence="11 12">
    <name type="scientific">Rhabdobacter roseus</name>
    <dbReference type="NCBI Taxonomy" id="1655419"/>
    <lineage>
        <taxon>Bacteria</taxon>
        <taxon>Pseudomonadati</taxon>
        <taxon>Bacteroidota</taxon>
        <taxon>Cytophagia</taxon>
        <taxon>Cytophagales</taxon>
        <taxon>Cytophagaceae</taxon>
        <taxon>Rhabdobacter</taxon>
    </lineage>
</organism>
<keyword evidence="4" id="KW-0808">Transferase</keyword>
<keyword evidence="9" id="KW-1133">Transmembrane helix</keyword>
<evidence type="ECO:0000259" key="10">
    <source>
        <dbReference type="SMART" id="SM00387"/>
    </source>
</evidence>
<keyword evidence="9" id="KW-0472">Membrane</keyword>
<protein>
    <recommendedName>
        <fullName evidence="2">histidine kinase</fullName>
        <ecNumber evidence="2">2.7.13.3</ecNumber>
    </recommendedName>
</protein>
<keyword evidence="9" id="KW-0812">Transmembrane</keyword>
<comment type="caution">
    <text evidence="11">The sequence shown here is derived from an EMBL/GenBank/DDBJ whole genome shotgun (WGS) entry which is preliminary data.</text>
</comment>
<dbReference type="Pfam" id="PF07730">
    <property type="entry name" value="HisKA_3"/>
    <property type="match status" value="1"/>
</dbReference>
<feature type="domain" description="Histidine kinase/HSP90-like ATPase" evidence="10">
    <location>
        <begin position="169"/>
        <end position="267"/>
    </location>
</feature>
<evidence type="ECO:0000256" key="4">
    <source>
        <dbReference type="ARBA" id="ARBA00022679"/>
    </source>
</evidence>
<dbReference type="GO" id="GO:0046983">
    <property type="term" value="F:protein dimerization activity"/>
    <property type="evidence" value="ECO:0007669"/>
    <property type="project" value="InterPro"/>
</dbReference>
<dbReference type="Gene3D" id="3.30.565.10">
    <property type="entry name" value="Histidine kinase-like ATPase, C-terminal domain"/>
    <property type="match status" value="1"/>
</dbReference>
<dbReference type="InterPro" id="IPR003594">
    <property type="entry name" value="HATPase_dom"/>
</dbReference>
<dbReference type="PANTHER" id="PTHR24421:SF10">
    <property type="entry name" value="NITRATE_NITRITE SENSOR PROTEIN NARQ"/>
    <property type="match status" value="1"/>
</dbReference>
<gene>
    <name evidence="11" type="ORF">HNQ92_002156</name>
</gene>
<evidence type="ECO:0000256" key="9">
    <source>
        <dbReference type="SAM" id="Phobius"/>
    </source>
</evidence>
<keyword evidence="12" id="KW-1185">Reference proteome</keyword>
<sequence>MQGTSEEIALIVAAGTLLMLLILAFLMTFFFLHQRRHHRQKRELLRMTEAYQRELLQSQIEIQEQTLQHIAQEIHDNVGQVLSLAKMNLNALTIGPPNANTERILVTKGLVGKAINDLRDLSKTLNADYILHTRLPEAIRFELDILERTAADLRTFLVIRGKEYRLSPQHQVIVFRIVQELINNCLKHAHATQLTVALSYTDELFTLSLADNGQGFDLAQVDANRSYERGSGLHHIKARAALIGAQAQFSTQPGGGTSVLLQVPIPNSLET</sequence>